<dbReference type="NCBIfam" id="TIGR04056">
    <property type="entry name" value="OMP_RagA_SusC"/>
    <property type="match status" value="1"/>
</dbReference>
<dbReference type="InterPro" id="IPR036942">
    <property type="entry name" value="Beta-barrel_TonB_sf"/>
</dbReference>
<keyword evidence="7 10" id="KW-0472">Membrane</keyword>
<feature type="chain" id="PRO_5003306287" evidence="12">
    <location>
        <begin position="22"/>
        <end position="1073"/>
    </location>
</feature>
<dbReference type="InterPro" id="IPR008969">
    <property type="entry name" value="CarboxyPept-like_regulatory"/>
</dbReference>
<dbReference type="eggNOG" id="COG4206">
    <property type="taxonomic scope" value="Bacteria"/>
</dbReference>
<dbReference type="EMBL" id="CP002584">
    <property type="protein sequence ID" value="ADZ77665.1"/>
    <property type="molecule type" value="Genomic_DNA"/>
</dbReference>
<evidence type="ECO:0000256" key="6">
    <source>
        <dbReference type="ARBA" id="ARBA00023077"/>
    </source>
</evidence>
<evidence type="ECO:0000256" key="12">
    <source>
        <dbReference type="SAM" id="SignalP"/>
    </source>
</evidence>
<dbReference type="InterPro" id="IPR023996">
    <property type="entry name" value="TonB-dep_OMP_SusC/RagA"/>
</dbReference>
<name>F4CD54_SPHS2</name>
<comment type="similarity">
    <text evidence="10 11">Belongs to the TonB-dependent receptor family.</text>
</comment>
<keyword evidence="2 10" id="KW-0813">Transport</keyword>
<dbReference type="Gene3D" id="2.40.170.20">
    <property type="entry name" value="TonB-dependent receptor, beta-barrel domain"/>
    <property type="match status" value="1"/>
</dbReference>
<dbReference type="PROSITE" id="PS52016">
    <property type="entry name" value="TONB_DEPENDENT_REC_3"/>
    <property type="match status" value="1"/>
</dbReference>
<evidence type="ECO:0000256" key="10">
    <source>
        <dbReference type="PROSITE-ProRule" id="PRU01360"/>
    </source>
</evidence>
<keyword evidence="4 10" id="KW-0812">Transmembrane</keyword>
<gene>
    <name evidence="15" type="ordered locus">Sph21_1095</name>
</gene>
<keyword evidence="8 15" id="KW-0675">Receptor</keyword>
<dbReference type="PANTHER" id="PTHR30069:SF29">
    <property type="entry name" value="HEMOGLOBIN AND HEMOGLOBIN-HAPTOGLOBIN-BINDING PROTEIN 1-RELATED"/>
    <property type="match status" value="1"/>
</dbReference>
<dbReference type="GO" id="GO:0044718">
    <property type="term" value="P:siderophore transmembrane transport"/>
    <property type="evidence" value="ECO:0007669"/>
    <property type="project" value="TreeGrafter"/>
</dbReference>
<keyword evidence="9 10" id="KW-0998">Cell outer membrane</keyword>
<evidence type="ECO:0000256" key="7">
    <source>
        <dbReference type="ARBA" id="ARBA00023136"/>
    </source>
</evidence>
<evidence type="ECO:0000259" key="13">
    <source>
        <dbReference type="Pfam" id="PF00593"/>
    </source>
</evidence>
<evidence type="ECO:0000256" key="3">
    <source>
        <dbReference type="ARBA" id="ARBA00022452"/>
    </source>
</evidence>
<dbReference type="AlphaFoldDB" id="F4CD54"/>
<dbReference type="Pfam" id="PF07715">
    <property type="entry name" value="Plug"/>
    <property type="match status" value="1"/>
</dbReference>
<dbReference type="PANTHER" id="PTHR30069">
    <property type="entry name" value="TONB-DEPENDENT OUTER MEMBRANE RECEPTOR"/>
    <property type="match status" value="1"/>
</dbReference>
<dbReference type="PATRIC" id="fig|743722.3.peg.1175"/>
<proteinExistence type="inferred from homology"/>
<accession>F4CD54</accession>
<feature type="domain" description="TonB-dependent receptor-like beta-barrel" evidence="13">
    <location>
        <begin position="438"/>
        <end position="1029"/>
    </location>
</feature>
<evidence type="ECO:0000256" key="2">
    <source>
        <dbReference type="ARBA" id="ARBA00022448"/>
    </source>
</evidence>
<dbReference type="KEGG" id="shg:Sph21_1095"/>
<organism evidence="15">
    <name type="scientific">Sphingobacterium sp. (strain 21)</name>
    <dbReference type="NCBI Taxonomy" id="743722"/>
    <lineage>
        <taxon>Bacteria</taxon>
        <taxon>Pseudomonadati</taxon>
        <taxon>Bacteroidota</taxon>
        <taxon>Sphingobacteriia</taxon>
        <taxon>Sphingobacteriales</taxon>
        <taxon>Sphingobacteriaceae</taxon>
        <taxon>Sphingobacterium</taxon>
    </lineage>
</organism>
<dbReference type="GO" id="GO:0009279">
    <property type="term" value="C:cell outer membrane"/>
    <property type="evidence" value="ECO:0007669"/>
    <property type="project" value="UniProtKB-SubCell"/>
</dbReference>
<dbReference type="InterPro" id="IPR000531">
    <property type="entry name" value="Beta-barrel_TonB"/>
</dbReference>
<dbReference type="Pfam" id="PF13715">
    <property type="entry name" value="CarbopepD_reg_2"/>
    <property type="match status" value="1"/>
</dbReference>
<dbReference type="GO" id="GO:0015344">
    <property type="term" value="F:siderophore uptake transmembrane transporter activity"/>
    <property type="evidence" value="ECO:0007669"/>
    <property type="project" value="TreeGrafter"/>
</dbReference>
<reference evidence="15" key="1">
    <citation type="submission" date="2011-03" db="EMBL/GenBank/DDBJ databases">
        <title>Complete sequence of Sphingobacterium sp. 21.</title>
        <authorList>
            <consortium name="US DOE Joint Genome Institute"/>
            <person name="Lucas S."/>
            <person name="Copeland A."/>
            <person name="Lapidus A."/>
            <person name="Cheng J.-F."/>
            <person name="Goodwin L."/>
            <person name="Pitluck S."/>
            <person name="Davenport K."/>
            <person name="Detter J.C."/>
            <person name="Han C."/>
            <person name="Tapia R."/>
            <person name="Land M."/>
            <person name="Hauser L."/>
            <person name="Kyrpides N."/>
            <person name="Ivanova N."/>
            <person name="Ovchinnikova G."/>
            <person name="Pagani I."/>
            <person name="Siebers A.K."/>
            <person name="Allgaier M."/>
            <person name="Thelen M.P."/>
            <person name="Hugenholtz P."/>
            <person name="Woyke T."/>
        </authorList>
    </citation>
    <scope>NUCLEOTIDE SEQUENCE</scope>
    <source>
        <strain evidence="15">21</strain>
    </source>
</reference>
<dbReference type="Gene3D" id="2.170.130.10">
    <property type="entry name" value="TonB-dependent receptor, plug domain"/>
    <property type="match status" value="1"/>
</dbReference>
<evidence type="ECO:0000256" key="1">
    <source>
        <dbReference type="ARBA" id="ARBA00004571"/>
    </source>
</evidence>
<keyword evidence="6 11" id="KW-0798">TonB box</keyword>
<dbReference type="NCBIfam" id="TIGR04057">
    <property type="entry name" value="SusC_RagA_signa"/>
    <property type="match status" value="1"/>
</dbReference>
<dbReference type="InterPro" id="IPR037066">
    <property type="entry name" value="Plug_dom_sf"/>
</dbReference>
<dbReference type="Pfam" id="PF00593">
    <property type="entry name" value="TonB_dep_Rec_b-barrel"/>
    <property type="match status" value="1"/>
</dbReference>
<dbReference type="HOGENOM" id="CLU_004317_0_1_10"/>
<dbReference type="InterPro" id="IPR039426">
    <property type="entry name" value="TonB-dep_rcpt-like"/>
</dbReference>
<protein>
    <submittedName>
        <fullName evidence="15">TonB-dependent receptor plug</fullName>
    </submittedName>
</protein>
<comment type="subcellular location">
    <subcellularLocation>
        <location evidence="1 10">Cell outer membrane</location>
        <topology evidence="1 10">Multi-pass membrane protein</topology>
    </subcellularLocation>
</comment>
<evidence type="ECO:0000256" key="4">
    <source>
        <dbReference type="ARBA" id="ARBA00022692"/>
    </source>
</evidence>
<dbReference type="InterPro" id="IPR012910">
    <property type="entry name" value="Plug_dom"/>
</dbReference>
<feature type="domain" description="TonB-dependent receptor plug" evidence="14">
    <location>
        <begin position="116"/>
        <end position="222"/>
    </location>
</feature>
<dbReference type="STRING" id="743722.Sph21_1095"/>
<evidence type="ECO:0000256" key="11">
    <source>
        <dbReference type="RuleBase" id="RU003357"/>
    </source>
</evidence>
<dbReference type="SUPFAM" id="SSF49464">
    <property type="entry name" value="Carboxypeptidase regulatory domain-like"/>
    <property type="match status" value="1"/>
</dbReference>
<dbReference type="OrthoDB" id="9768177at2"/>
<evidence type="ECO:0000313" key="15">
    <source>
        <dbReference type="EMBL" id="ADZ77665.1"/>
    </source>
</evidence>
<evidence type="ECO:0000256" key="5">
    <source>
        <dbReference type="ARBA" id="ARBA00022729"/>
    </source>
</evidence>
<keyword evidence="5 12" id="KW-0732">Signal</keyword>
<dbReference type="SUPFAM" id="SSF56935">
    <property type="entry name" value="Porins"/>
    <property type="match status" value="1"/>
</dbReference>
<keyword evidence="3 10" id="KW-1134">Transmembrane beta strand</keyword>
<dbReference type="InterPro" id="IPR023997">
    <property type="entry name" value="TonB-dep_OMP_SusC/RagA_CS"/>
</dbReference>
<evidence type="ECO:0000259" key="14">
    <source>
        <dbReference type="Pfam" id="PF07715"/>
    </source>
</evidence>
<dbReference type="Gene3D" id="2.60.40.1120">
    <property type="entry name" value="Carboxypeptidase-like, regulatory domain"/>
    <property type="match status" value="1"/>
</dbReference>
<evidence type="ECO:0000256" key="9">
    <source>
        <dbReference type="ARBA" id="ARBA00023237"/>
    </source>
</evidence>
<evidence type="ECO:0000256" key="8">
    <source>
        <dbReference type="ARBA" id="ARBA00023170"/>
    </source>
</evidence>
<feature type="signal peptide" evidence="12">
    <location>
        <begin position="1"/>
        <end position="21"/>
    </location>
</feature>
<sequence length="1073" mass="118554">MKQKLLSFFLLFTMLIGAAYAQERRVSGKVTNEMGEPLPGVSVVVAGTANGTQTDANGNYSIDIQGRDKSLVFTYIGYIRQTLSVDNLAALNVQLVAEENTLDEVIVTAYGEQKRESIAGSISTLKSEEIGRTQTSNVVQSLSGKVGGVQIRSTTGQPGAAPQVRFRGIGSISSSNQPLYVVDGVPYNGDVAAISPQDIDQISFLKDAAANALYGSRGANGVVIITTKKGTGEMRINYESRVGVNSRAVSDYDIITDPKEYYELRWQRLRLGAMANNPDLTPEEAAAQASSSLVSDLGYNIFNVANDQIIDRTTGKINPNAQLLYHDDWSKALFENSVRHEHLINLQYGTDKVSTYLSGGYLKDNGYVVNSGFDRISARANLDYKPYNFVKLGANVNFSSTKMRDPQAGKGSATYSNLFSWTRNIAPIYPIYARGQDGNILYDDKGNKLYDWGTGETINPDGSKANRTYITNMNPYGTTLENTQTNENKNMSFRVYASFDFLKDFNFTYNLGYDYLDSYRLRYATPLGGDAAPYGGSITNAASFEGTLTNQQLLTYKKTINDHSIDLLVGHESSDFTSKMLAGTKTSVVIPGPVFLSNASKYSALNGYNDKYKVEGYLSKLTYGYAEKYFINASYRRDGSSVFHPDNRWGNFYGLGAAWLASKENFLAGSAAITNLKLKASYGEQGNDNLFYPSYVSMDHRSHFSFGRNFLPYLTQYEITADAAGDPSIREVYFGNKDLKWEVSKNFNAGFELSLYNRVNLEVEYFQRAVSDMLYNFPLSPSSGTPSVSRNIGNMRNRGVEVSFDADLVKASDFNLNLWLNATHYKNKITKLPDPFVSSVFRFVEGKSAYTYYLREFAGVDPETGLGKWYQGNTDQITGEATGPKEETSTHSTATLYLSDKTANPDLYGGFGLSARYKKLSLSVGFSYQLGGYIFDNVYQGLFNEGVGMGTSGANFHRDVYNTWTPENPNASLPVLSSVDRTQYGSSDLFLVSASYLALENFAVSYDFDGDYLNKIGMKKARLSLIGNNIALWSKRKGLDPRMMQLGGDINNGLTLNNYSLLRSISLGLTLNF</sequence>